<dbReference type="Proteomes" id="UP000076830">
    <property type="component" value="Chromosome"/>
</dbReference>
<keyword evidence="3" id="KW-1185">Reference proteome</keyword>
<feature type="region of interest" description="Disordered" evidence="1">
    <location>
        <begin position="56"/>
        <end position="82"/>
    </location>
</feature>
<organism evidence="2 3">
    <name type="scientific">Dokdonella koreensis DS-123</name>
    <dbReference type="NCBI Taxonomy" id="1300342"/>
    <lineage>
        <taxon>Bacteria</taxon>
        <taxon>Pseudomonadati</taxon>
        <taxon>Pseudomonadota</taxon>
        <taxon>Gammaproteobacteria</taxon>
        <taxon>Lysobacterales</taxon>
        <taxon>Rhodanobacteraceae</taxon>
        <taxon>Dokdonella</taxon>
    </lineage>
</organism>
<evidence type="ECO:0000313" key="2">
    <source>
        <dbReference type="EMBL" id="ANB16297.1"/>
    </source>
</evidence>
<feature type="region of interest" description="Disordered" evidence="1">
    <location>
        <begin position="1"/>
        <end position="44"/>
    </location>
</feature>
<dbReference type="EMBL" id="CP015249">
    <property type="protein sequence ID" value="ANB16297.1"/>
    <property type="molecule type" value="Genomic_DNA"/>
</dbReference>
<evidence type="ECO:0000256" key="1">
    <source>
        <dbReference type="SAM" id="MobiDB-lite"/>
    </source>
</evidence>
<feature type="compositionally biased region" description="Low complexity" evidence="1">
    <location>
        <begin position="21"/>
        <end position="34"/>
    </location>
</feature>
<accession>A0A167G9F9</accession>
<dbReference type="KEGG" id="dko:I596_258"/>
<protein>
    <submittedName>
        <fullName evidence="2">Uncharacterized protein</fullName>
    </submittedName>
</protein>
<sequence length="104" mass="11002">MRDALRACVDPAAAPRPPPADAADPLPRLAGLAAHARERTAAPSAIAKHVGAMTGRLDARQRPHSCRHWTPPSRCRGRHRRAAAGRADIGLARARDVRQAAGGL</sequence>
<reference evidence="2 3" key="1">
    <citation type="submission" date="2016-04" db="EMBL/GenBank/DDBJ databases">
        <title>Complete genome sequence of Dokdonella koreensis DS-123T.</title>
        <authorList>
            <person name="Kim J.F."/>
            <person name="Lee H."/>
            <person name="Kwak M.-J."/>
        </authorList>
    </citation>
    <scope>NUCLEOTIDE SEQUENCE [LARGE SCALE GENOMIC DNA]</scope>
    <source>
        <strain evidence="2 3">DS-123</strain>
    </source>
</reference>
<name>A0A167G9F9_9GAMM</name>
<proteinExistence type="predicted"/>
<evidence type="ECO:0000313" key="3">
    <source>
        <dbReference type="Proteomes" id="UP000076830"/>
    </source>
</evidence>
<dbReference type="STRING" id="1300342.I596_258"/>
<dbReference type="AlphaFoldDB" id="A0A167G9F9"/>
<gene>
    <name evidence="2" type="ORF">I596_258</name>
</gene>